<reference evidence="3" key="1">
    <citation type="journal article" date="2019" name="Int. J. Syst. Evol. Microbiol.">
        <title>The Global Catalogue of Microorganisms (GCM) 10K type strain sequencing project: providing services to taxonomists for standard genome sequencing and annotation.</title>
        <authorList>
            <consortium name="The Broad Institute Genomics Platform"/>
            <consortium name="The Broad Institute Genome Sequencing Center for Infectious Disease"/>
            <person name="Wu L."/>
            <person name="Ma J."/>
        </authorList>
    </citation>
    <scope>NUCLEOTIDE SEQUENCE [LARGE SCALE GENOMIC DNA]</scope>
    <source>
        <strain evidence="3">CGMCC 1.15399</strain>
    </source>
</reference>
<gene>
    <name evidence="2" type="ORF">ACFSJ0_59435</name>
</gene>
<feature type="region of interest" description="Disordered" evidence="1">
    <location>
        <begin position="1"/>
        <end position="24"/>
    </location>
</feature>
<comment type="caution">
    <text evidence="2">The sequence shown here is derived from an EMBL/GenBank/DDBJ whole genome shotgun (WGS) entry which is preliminary data.</text>
</comment>
<name>A0ABW4GWU6_9ACTN</name>
<dbReference type="EMBL" id="JBHUCM010000072">
    <property type="protein sequence ID" value="MFD1547110.1"/>
    <property type="molecule type" value="Genomic_DNA"/>
</dbReference>
<evidence type="ECO:0000256" key="1">
    <source>
        <dbReference type="SAM" id="MobiDB-lite"/>
    </source>
</evidence>
<dbReference type="RefSeq" id="WP_219532481.1">
    <property type="nucleotide sequence ID" value="NZ_JAHKRM010000014.1"/>
</dbReference>
<feature type="compositionally biased region" description="Polar residues" evidence="1">
    <location>
        <begin position="9"/>
        <end position="24"/>
    </location>
</feature>
<protein>
    <recommendedName>
        <fullName evidence="4">DUF397 domain-containing protein</fullName>
    </recommendedName>
</protein>
<keyword evidence="3" id="KW-1185">Reference proteome</keyword>
<proteinExistence type="predicted"/>
<evidence type="ECO:0000313" key="3">
    <source>
        <dbReference type="Proteomes" id="UP001597097"/>
    </source>
</evidence>
<organism evidence="2 3">
    <name type="scientific">Nonomuraea guangzhouensis</name>
    <dbReference type="NCBI Taxonomy" id="1291555"/>
    <lineage>
        <taxon>Bacteria</taxon>
        <taxon>Bacillati</taxon>
        <taxon>Actinomycetota</taxon>
        <taxon>Actinomycetes</taxon>
        <taxon>Streptosporangiales</taxon>
        <taxon>Streptosporangiaceae</taxon>
        <taxon>Nonomuraea</taxon>
    </lineage>
</organism>
<sequence>MFEKHHQPLSPQAPRSVQNQQNTRRAVWRVVVDSGDPQGCADRGFGLAASASATASQLKYSASSRAYEVS</sequence>
<dbReference type="Proteomes" id="UP001597097">
    <property type="component" value="Unassembled WGS sequence"/>
</dbReference>
<accession>A0ABW4GWU6</accession>
<evidence type="ECO:0008006" key="4">
    <source>
        <dbReference type="Google" id="ProtNLM"/>
    </source>
</evidence>
<evidence type="ECO:0000313" key="2">
    <source>
        <dbReference type="EMBL" id="MFD1547110.1"/>
    </source>
</evidence>